<feature type="binding site" evidence="6">
    <location>
        <begin position="113"/>
        <end position="119"/>
    </location>
    <ligand>
        <name>S-adenosyl-L-methionine</name>
        <dbReference type="ChEBI" id="CHEBI:59789"/>
    </ligand>
</feature>
<keyword evidence="5 6" id="KW-0694">RNA-binding</keyword>
<feature type="active site" description="Nucleophile" evidence="6">
    <location>
        <position position="235"/>
    </location>
</feature>
<keyword evidence="2 6" id="KW-0489">Methyltransferase</keyword>
<keyword evidence="4 6" id="KW-0949">S-adenosyl-L-methionine</keyword>
<feature type="region of interest" description="Disordered" evidence="7">
    <location>
        <begin position="346"/>
        <end position="369"/>
    </location>
</feature>
<sequence>MKVDLPTRFIDKMKQLLGEEFDEFMASYEAPRAFGLRLNPLKVTKEEWRELNYLQNPDRRIPWTENGFYYKEEERPGKHPFYHAGLYYIQEPSAMLPAELLDVKPGHRVLDLCAAPGGKSTQIAGMLKGSGILVANDNASERTKALAKNIELAGIRNAIVLNEEPAAIAKSFPEWFHRILVDAPCSGEGMFRKADSMVGDWEKHSVQKCSAMQRDIMNHAAKMLAPGGLLLYSTCTFSPEENESQIASFLEEHPDFVVEPIKHECGLRAGRPDWVDEATAASAGPTIVSSLSGTARLWPHVIEGEGHYAALLRKKWGSGATEIELERPKVSTTAIAAAATPALAGKMKEQRLRKDGKGKGAKSGSSASDQTPVELWEAFCKQQLILREGDWGSVPFSYGERLYMQPAGVPSLDGLKVVRAGWYVGEVKWNRFVPSQALAMGLHRDEASLVLELDGLDRDEVIRYLRGETLFVAEDRIINGAGDKKIKGFVLVCLAGRPIGWGKYENGVLKNELSPGWRRT</sequence>
<dbReference type="CDD" id="cd02440">
    <property type="entry name" value="AdoMet_MTases"/>
    <property type="match status" value="1"/>
</dbReference>
<accession>A0A2R5EZT9</accession>
<dbReference type="Pfam" id="PF17125">
    <property type="entry name" value="Methyltr_RsmF_N"/>
    <property type="match status" value="1"/>
</dbReference>
<evidence type="ECO:0000256" key="3">
    <source>
        <dbReference type="ARBA" id="ARBA00022679"/>
    </source>
</evidence>
<dbReference type="Proteomes" id="UP000245202">
    <property type="component" value="Unassembled WGS sequence"/>
</dbReference>
<dbReference type="AlphaFoldDB" id="A0A2R5EZT9"/>
<dbReference type="GO" id="GO:0003723">
    <property type="term" value="F:RNA binding"/>
    <property type="evidence" value="ECO:0007669"/>
    <property type="project" value="UniProtKB-UniRule"/>
</dbReference>
<keyword evidence="1" id="KW-0963">Cytoplasm</keyword>
<dbReference type="RefSeq" id="WP_108996289.1">
    <property type="nucleotide sequence ID" value="NZ_BDQX01000458.1"/>
</dbReference>
<dbReference type="InterPro" id="IPR031341">
    <property type="entry name" value="Methyltr_RsmF_N"/>
</dbReference>
<feature type="domain" description="SAM-dependent MTase RsmB/NOP-type" evidence="8">
    <location>
        <begin position="24"/>
        <end position="315"/>
    </location>
</feature>
<gene>
    <name evidence="9" type="ORF">PAT3040_07105</name>
</gene>
<evidence type="ECO:0000313" key="10">
    <source>
        <dbReference type="Proteomes" id="UP000245202"/>
    </source>
</evidence>
<feature type="binding site" evidence="6">
    <location>
        <position position="137"/>
    </location>
    <ligand>
        <name>S-adenosyl-L-methionine</name>
        <dbReference type="ChEBI" id="CHEBI:59789"/>
    </ligand>
</feature>
<dbReference type="GO" id="GO:0001510">
    <property type="term" value="P:RNA methylation"/>
    <property type="evidence" value="ECO:0007669"/>
    <property type="project" value="InterPro"/>
</dbReference>
<organism evidence="9 10">
    <name type="scientific">Paenibacillus agaridevorans</name>
    <dbReference type="NCBI Taxonomy" id="171404"/>
    <lineage>
        <taxon>Bacteria</taxon>
        <taxon>Bacillati</taxon>
        <taxon>Bacillota</taxon>
        <taxon>Bacilli</taxon>
        <taxon>Bacillales</taxon>
        <taxon>Paenibacillaceae</taxon>
        <taxon>Paenibacillus</taxon>
    </lineage>
</organism>
<dbReference type="GO" id="GO:0008173">
    <property type="term" value="F:RNA methyltransferase activity"/>
    <property type="evidence" value="ECO:0007669"/>
    <property type="project" value="InterPro"/>
</dbReference>
<dbReference type="PRINTS" id="PR02008">
    <property type="entry name" value="RCMTFAMILY"/>
</dbReference>
<dbReference type="PANTHER" id="PTHR22807:SF30">
    <property type="entry name" value="28S RRNA (CYTOSINE(4447)-C(5))-METHYLTRANSFERASE-RELATED"/>
    <property type="match status" value="1"/>
</dbReference>
<evidence type="ECO:0000256" key="7">
    <source>
        <dbReference type="SAM" id="MobiDB-lite"/>
    </source>
</evidence>
<dbReference type="PROSITE" id="PS51686">
    <property type="entry name" value="SAM_MT_RSMB_NOP"/>
    <property type="match status" value="1"/>
</dbReference>
<dbReference type="SUPFAM" id="SSF53335">
    <property type="entry name" value="S-adenosyl-L-methionine-dependent methyltransferases"/>
    <property type="match status" value="1"/>
</dbReference>
<comment type="caution">
    <text evidence="6">Lacks conserved residue(s) required for the propagation of feature annotation.</text>
</comment>
<evidence type="ECO:0000256" key="2">
    <source>
        <dbReference type="ARBA" id="ARBA00022603"/>
    </source>
</evidence>
<dbReference type="CDD" id="cd21147">
    <property type="entry name" value="RsmF_methylt_CTD1"/>
    <property type="match status" value="1"/>
</dbReference>
<dbReference type="InterPro" id="IPR001678">
    <property type="entry name" value="MeTrfase_RsmB-F_NOP2_dom"/>
</dbReference>
<evidence type="ECO:0000256" key="1">
    <source>
        <dbReference type="ARBA" id="ARBA00022490"/>
    </source>
</evidence>
<evidence type="ECO:0000256" key="6">
    <source>
        <dbReference type="PROSITE-ProRule" id="PRU01023"/>
    </source>
</evidence>
<name>A0A2R5EZT9_9BACL</name>
<evidence type="ECO:0000313" key="9">
    <source>
        <dbReference type="EMBL" id="GBG12236.1"/>
    </source>
</evidence>
<protein>
    <submittedName>
        <fullName evidence="9">rRNA cytosine-C5-methyltransferase</fullName>
    </submittedName>
</protein>
<dbReference type="InterPro" id="IPR023267">
    <property type="entry name" value="RCMT"/>
</dbReference>
<evidence type="ECO:0000256" key="5">
    <source>
        <dbReference type="ARBA" id="ARBA00022884"/>
    </source>
</evidence>
<keyword evidence="3 6" id="KW-0808">Transferase</keyword>
<evidence type="ECO:0000256" key="4">
    <source>
        <dbReference type="ARBA" id="ARBA00022691"/>
    </source>
</evidence>
<keyword evidence="10" id="KW-1185">Reference proteome</keyword>
<feature type="binding site" evidence="6">
    <location>
        <position position="182"/>
    </location>
    <ligand>
        <name>S-adenosyl-L-methionine</name>
        <dbReference type="ChEBI" id="CHEBI:59789"/>
    </ligand>
</feature>
<evidence type="ECO:0000259" key="8">
    <source>
        <dbReference type="PROSITE" id="PS51686"/>
    </source>
</evidence>
<dbReference type="Gene3D" id="2.30.130.60">
    <property type="match status" value="1"/>
</dbReference>
<dbReference type="Pfam" id="PF17126">
    <property type="entry name" value="RsmF_methylt_CI"/>
    <property type="match status" value="1"/>
</dbReference>
<dbReference type="InterPro" id="IPR027391">
    <property type="entry name" value="Nol1_Nop2_Fmu_2"/>
</dbReference>
<feature type="compositionally biased region" description="Basic and acidic residues" evidence="7">
    <location>
        <begin position="346"/>
        <end position="358"/>
    </location>
</feature>
<dbReference type="InterPro" id="IPR029063">
    <property type="entry name" value="SAM-dependent_MTases_sf"/>
</dbReference>
<proteinExistence type="inferred from homology"/>
<reference evidence="9 10" key="1">
    <citation type="submission" date="2017-08" db="EMBL/GenBank/DDBJ databases">
        <title>Substantial Increase in Enzyme Production by Combined Drug-Resistance Mutations in Paenibacillus agaridevorans.</title>
        <authorList>
            <person name="Tanaka Y."/>
            <person name="Funane K."/>
            <person name="Hosaka T."/>
            <person name="Shiwa Y."/>
            <person name="Fujita N."/>
            <person name="Miyazaki T."/>
            <person name="Yoshikawa H."/>
            <person name="Murakami K."/>
            <person name="Kasahara K."/>
            <person name="Inaoka T."/>
            <person name="Hiraga Y."/>
            <person name="Ochi K."/>
        </authorList>
    </citation>
    <scope>NUCLEOTIDE SEQUENCE [LARGE SCALE GENOMIC DNA]</scope>
    <source>
        <strain evidence="9 10">T-3040</strain>
    </source>
</reference>
<dbReference type="Pfam" id="PF01189">
    <property type="entry name" value="Methyltr_RsmB-F"/>
    <property type="match status" value="1"/>
</dbReference>
<dbReference type="EMBL" id="BDQX01000458">
    <property type="protein sequence ID" value="GBG12236.1"/>
    <property type="molecule type" value="Genomic_DNA"/>
</dbReference>
<dbReference type="InterPro" id="IPR049560">
    <property type="entry name" value="MeTrfase_RsmB-F_NOP2_cat"/>
</dbReference>
<dbReference type="Gene3D" id="3.40.50.150">
    <property type="entry name" value="Vaccinia Virus protein VP39"/>
    <property type="match status" value="1"/>
</dbReference>
<comment type="caution">
    <text evidence="9">The sequence shown here is derived from an EMBL/GenBank/DDBJ whole genome shotgun (WGS) entry which is preliminary data.</text>
</comment>
<comment type="similarity">
    <text evidence="6">Belongs to the class I-like SAM-binding methyltransferase superfamily. RsmB/NOP family.</text>
</comment>
<dbReference type="PANTHER" id="PTHR22807">
    <property type="entry name" value="NOP2 YEAST -RELATED NOL1/NOP2/FMU SUN DOMAIN-CONTAINING"/>
    <property type="match status" value="1"/>
</dbReference>
<dbReference type="Pfam" id="PF13636">
    <property type="entry name" value="Methyltranf_PUA"/>
    <property type="match status" value="1"/>
</dbReference>
<dbReference type="InterPro" id="IPR031340">
    <property type="entry name" value="RsmF_methylt_CI"/>
</dbReference>
<dbReference type="Gene3D" id="3.30.70.1170">
    <property type="entry name" value="Sun protein, domain 3"/>
    <property type="match status" value="1"/>
</dbReference>